<comment type="caution">
    <text evidence="5">The sequence shown here is derived from an EMBL/GenBank/DDBJ whole genome shotgun (WGS) entry which is preliminary data.</text>
</comment>
<dbReference type="EC" id="3.1.6.1" evidence="5"/>
<evidence type="ECO:0000259" key="4">
    <source>
        <dbReference type="Pfam" id="PF00884"/>
    </source>
</evidence>
<comment type="similarity">
    <text evidence="1">Belongs to the sulfatase family.</text>
</comment>
<feature type="domain" description="Sulfatase N-terminal" evidence="4">
    <location>
        <begin position="34"/>
        <end position="401"/>
    </location>
</feature>
<reference evidence="5 6" key="1">
    <citation type="submission" date="2019-02" db="EMBL/GenBank/DDBJ databases">
        <title>Deep-cultivation of Planctomycetes and their phenomic and genomic characterization uncovers novel biology.</title>
        <authorList>
            <person name="Wiegand S."/>
            <person name="Jogler M."/>
            <person name="Boedeker C."/>
            <person name="Pinto D."/>
            <person name="Vollmers J."/>
            <person name="Rivas-Marin E."/>
            <person name="Kohn T."/>
            <person name="Peeters S.H."/>
            <person name="Heuer A."/>
            <person name="Rast P."/>
            <person name="Oberbeckmann S."/>
            <person name="Bunk B."/>
            <person name="Jeske O."/>
            <person name="Meyerdierks A."/>
            <person name="Storesund J.E."/>
            <person name="Kallscheuer N."/>
            <person name="Luecker S."/>
            <person name="Lage O.M."/>
            <person name="Pohl T."/>
            <person name="Merkel B.J."/>
            <person name="Hornburger P."/>
            <person name="Mueller R.-W."/>
            <person name="Bruemmer F."/>
            <person name="Labrenz M."/>
            <person name="Spormann A.M."/>
            <person name="Op Den Camp H."/>
            <person name="Overmann J."/>
            <person name="Amann R."/>
            <person name="Jetten M.S.M."/>
            <person name="Mascher T."/>
            <person name="Medema M.H."/>
            <person name="Devos D.P."/>
            <person name="Kaster A.-K."/>
            <person name="Ovreas L."/>
            <person name="Rohde M."/>
            <person name="Galperin M.Y."/>
            <person name="Jogler C."/>
        </authorList>
    </citation>
    <scope>NUCLEOTIDE SEQUENCE [LARGE SCALE GENOMIC DNA]</scope>
    <source>
        <strain evidence="5 6">Poly41</strain>
    </source>
</reference>
<evidence type="ECO:0000313" key="6">
    <source>
        <dbReference type="Proteomes" id="UP000319143"/>
    </source>
</evidence>
<dbReference type="SUPFAM" id="SSF53649">
    <property type="entry name" value="Alkaline phosphatase-like"/>
    <property type="match status" value="1"/>
</dbReference>
<evidence type="ECO:0000313" key="5">
    <source>
        <dbReference type="EMBL" id="TWU42436.1"/>
    </source>
</evidence>
<dbReference type="InterPro" id="IPR000917">
    <property type="entry name" value="Sulfatase_N"/>
</dbReference>
<accession>A0A5C6E4T2</accession>
<dbReference type="AlphaFoldDB" id="A0A5C6E4T2"/>
<evidence type="ECO:0000256" key="1">
    <source>
        <dbReference type="ARBA" id="ARBA00008779"/>
    </source>
</evidence>
<dbReference type="Proteomes" id="UP000319143">
    <property type="component" value="Unassembled WGS sequence"/>
</dbReference>
<dbReference type="GO" id="GO:0004065">
    <property type="term" value="F:arylsulfatase activity"/>
    <property type="evidence" value="ECO:0007669"/>
    <property type="project" value="UniProtKB-EC"/>
</dbReference>
<dbReference type="InterPro" id="IPR017850">
    <property type="entry name" value="Alkaline_phosphatase_core_sf"/>
</dbReference>
<organism evidence="5 6">
    <name type="scientific">Novipirellula artificiosorum</name>
    <dbReference type="NCBI Taxonomy" id="2528016"/>
    <lineage>
        <taxon>Bacteria</taxon>
        <taxon>Pseudomonadati</taxon>
        <taxon>Planctomycetota</taxon>
        <taxon>Planctomycetia</taxon>
        <taxon>Pirellulales</taxon>
        <taxon>Pirellulaceae</taxon>
        <taxon>Novipirellula</taxon>
    </lineage>
</organism>
<name>A0A5C6E4T2_9BACT</name>
<dbReference type="Gene3D" id="3.30.1120.10">
    <property type="match status" value="1"/>
</dbReference>
<dbReference type="RefSeq" id="WP_231615366.1">
    <property type="nucleotide sequence ID" value="NZ_SJPV01000001.1"/>
</dbReference>
<dbReference type="EMBL" id="SJPV01000001">
    <property type="protein sequence ID" value="TWU42436.1"/>
    <property type="molecule type" value="Genomic_DNA"/>
</dbReference>
<dbReference type="PANTHER" id="PTHR42693:SF53">
    <property type="entry name" value="ENDO-4-O-SULFATASE"/>
    <property type="match status" value="1"/>
</dbReference>
<keyword evidence="2 5" id="KW-0378">Hydrolase</keyword>
<keyword evidence="3" id="KW-0732">Signal</keyword>
<gene>
    <name evidence="5" type="primary">atsA_6</name>
    <name evidence="5" type="ORF">Poly41_07330</name>
</gene>
<dbReference type="PANTHER" id="PTHR42693">
    <property type="entry name" value="ARYLSULFATASE FAMILY MEMBER"/>
    <property type="match status" value="1"/>
</dbReference>
<dbReference type="Pfam" id="PF00884">
    <property type="entry name" value="Sulfatase"/>
    <property type="match status" value="1"/>
</dbReference>
<evidence type="ECO:0000256" key="2">
    <source>
        <dbReference type="ARBA" id="ARBA00022801"/>
    </source>
</evidence>
<protein>
    <submittedName>
        <fullName evidence="5">Arylsulfatase</fullName>
        <ecNumber evidence="5">3.1.6.1</ecNumber>
    </submittedName>
</protein>
<feature type="signal peptide" evidence="3">
    <location>
        <begin position="1"/>
        <end position="29"/>
    </location>
</feature>
<feature type="chain" id="PRO_5022691179" evidence="3">
    <location>
        <begin position="30"/>
        <end position="637"/>
    </location>
</feature>
<dbReference type="Gene3D" id="3.40.720.10">
    <property type="entry name" value="Alkaline Phosphatase, subunit A"/>
    <property type="match status" value="1"/>
</dbReference>
<evidence type="ECO:0000256" key="3">
    <source>
        <dbReference type="SAM" id="SignalP"/>
    </source>
</evidence>
<dbReference type="InterPro" id="IPR050738">
    <property type="entry name" value="Sulfatase"/>
</dbReference>
<keyword evidence="6" id="KW-1185">Reference proteome</keyword>
<sequence length="637" mass="71037" precursor="true">MKRLKMCRVAACLGLAVTSMMLLTSSASASAPRPNILLLLADDLGFSDLGCFGGEVETPSIDRLAAEGLRFSHFRATPMCVTSRIALLAGMPMHRAGAHQYSHALPLPILMKHAGYRTMMTGKWHAGSPDPRSRHLFDRSFGFLSGMTDSFVGADDWFLDDKPFCDFDADFYSTHAFADKSIEFMKEAQGIGQPFFMYVAFNAPHHPCQAPEATVRKYTRRYLDGYQAIREQRHQRQIESGLVDPDWPVASLGNEVRDWSQLTTHRREVEAGRMAAYAAAVDEVDASVGKILDFLRDSELDQNTLVLFLSDNGGDYSNGAIDRDEDQVPWKAGHNPSSSNGWAAAKATPFRFYKHACHEGGIAVPMVVRWPDGIKRPAGETVDQAASITDLYPTFLDLAGIDYPSDFAGHSNRLLTGSTLAPLFHPDGWRSPLPLFEHYSFSRCWIEEEWKVVSLYGGPWRLYDLSQDRGETRDLSDEHPERLTAMVNAWSQFAFESDVPDAGAIASNRQPGWGWHRLKMSCPSLVSVTPDNGSVTESTTVTMRMVFDLPIDFLNTESKTIEVFSVSDESTPVWQADPDENHPSQGSRVLDLGPLPKLEANQQYYVRCSAGWIKVGGRPMGTLNDGAYWWRFRTPPK</sequence>
<proteinExistence type="inferred from homology"/>